<dbReference type="PANTHER" id="PTHR35841:SF1">
    <property type="entry name" value="PHOSPHONATES-BINDING PERIPLASMIC PROTEIN"/>
    <property type="match status" value="1"/>
</dbReference>
<gene>
    <name evidence="1" type="ORF">APZ42_022745</name>
</gene>
<dbReference type="PANTHER" id="PTHR35841">
    <property type="entry name" value="PHOSPHONATES-BINDING PERIPLASMIC PROTEIN"/>
    <property type="match status" value="1"/>
</dbReference>
<comment type="caution">
    <text evidence="1">The sequence shown here is derived from an EMBL/GenBank/DDBJ whole genome shotgun (WGS) entry which is preliminary data.</text>
</comment>
<proteinExistence type="predicted"/>
<evidence type="ECO:0000313" key="1">
    <source>
        <dbReference type="EMBL" id="KZS12607.1"/>
    </source>
</evidence>
<name>A0A0N8CN98_9CRUS</name>
<keyword evidence="2" id="KW-1185">Reference proteome</keyword>
<dbReference type="STRING" id="35525.A0A0N8CN98"/>
<organism evidence="1 2">
    <name type="scientific">Daphnia magna</name>
    <dbReference type="NCBI Taxonomy" id="35525"/>
    <lineage>
        <taxon>Eukaryota</taxon>
        <taxon>Metazoa</taxon>
        <taxon>Ecdysozoa</taxon>
        <taxon>Arthropoda</taxon>
        <taxon>Crustacea</taxon>
        <taxon>Branchiopoda</taxon>
        <taxon>Diplostraca</taxon>
        <taxon>Cladocera</taxon>
        <taxon>Anomopoda</taxon>
        <taxon>Daphniidae</taxon>
        <taxon>Daphnia</taxon>
    </lineage>
</organism>
<dbReference type="OrthoDB" id="5310573at2759"/>
<accession>A0A0N8CN98</accession>
<dbReference type="AlphaFoldDB" id="A0A0N8CN98"/>
<dbReference type="Gene3D" id="3.40.190.10">
    <property type="entry name" value="Periplasmic binding protein-like II"/>
    <property type="match status" value="2"/>
</dbReference>
<sequence length="283" mass="31702">MTEQFKLPLRIITYLVPGLSVELFENISQYLEASLGTETMLFYESRFNGPQSDRIDPFKTNVADLAFITGAEYQKLFKEDNKNWELLSVGGVYPHLTKGESAGYYADIIIHKNSKERIKDFLDLRGANWATNNPCSTSGHFVMLKTLKGYGENPSFFGSVLNSGSHLNSIQMVASRKADVASVDSNVLGFAMTKNPALAHDLHIFTSIGPLPPYPIMVRSSMAAEQKNAICDALLKLENVAPWNKLCADLRLLRFVKIDKDIYLEDRESRDALANLSASVRYY</sequence>
<dbReference type="Proteomes" id="UP000076858">
    <property type="component" value="Unassembled WGS sequence"/>
</dbReference>
<reference evidence="1 2" key="1">
    <citation type="submission" date="2016-03" db="EMBL/GenBank/DDBJ databases">
        <title>EvidentialGene: Evidence-directed Construction of Genes on Genomes.</title>
        <authorList>
            <person name="Gilbert D.G."/>
            <person name="Choi J.-H."/>
            <person name="Mockaitis K."/>
            <person name="Colbourne J."/>
            <person name="Pfrender M."/>
        </authorList>
    </citation>
    <scope>NUCLEOTIDE SEQUENCE [LARGE SCALE GENOMIC DNA]</scope>
    <source>
        <strain evidence="1 2">Xinb3</strain>
        <tissue evidence="1">Complete organism</tissue>
    </source>
</reference>
<dbReference type="SUPFAM" id="SSF53850">
    <property type="entry name" value="Periplasmic binding protein-like II"/>
    <property type="match status" value="1"/>
</dbReference>
<evidence type="ECO:0000313" key="2">
    <source>
        <dbReference type="Proteomes" id="UP000076858"/>
    </source>
</evidence>
<dbReference type="EMBL" id="LRGB01001361">
    <property type="protein sequence ID" value="KZS12607.1"/>
    <property type="molecule type" value="Genomic_DNA"/>
</dbReference>
<protein>
    <submittedName>
        <fullName evidence="1">Uncharacterized protein</fullName>
    </submittedName>
</protein>
<dbReference type="Pfam" id="PF12974">
    <property type="entry name" value="Phosphonate-bd"/>
    <property type="match status" value="1"/>
</dbReference>